<accession>A0A9P8M4X3</accession>
<sequence length="104" mass="11512">MGGSKSTHEPIRDVWNTLEADMVTGQCPRTPEEADTTCTDKGLAVVFMDVTPWISYCAHNAKVATGPPPFGIQAWRPHRQDTRPRSTYFIPDRSPASTPVQLVD</sequence>
<feature type="region of interest" description="Disordered" evidence="1">
    <location>
        <begin position="78"/>
        <end position="104"/>
    </location>
</feature>
<evidence type="ECO:0000313" key="3">
    <source>
        <dbReference type="Proteomes" id="UP000764110"/>
    </source>
</evidence>
<feature type="compositionally biased region" description="Polar residues" evidence="1">
    <location>
        <begin position="95"/>
        <end position="104"/>
    </location>
</feature>
<organism evidence="2 3">
    <name type="scientific">Metarhizium humberi</name>
    <dbReference type="NCBI Taxonomy" id="2596975"/>
    <lineage>
        <taxon>Eukaryota</taxon>
        <taxon>Fungi</taxon>
        <taxon>Dikarya</taxon>
        <taxon>Ascomycota</taxon>
        <taxon>Pezizomycotina</taxon>
        <taxon>Sordariomycetes</taxon>
        <taxon>Hypocreomycetidae</taxon>
        <taxon>Hypocreales</taxon>
        <taxon>Clavicipitaceae</taxon>
        <taxon>Metarhizium</taxon>
    </lineage>
</organism>
<comment type="caution">
    <text evidence="2">The sequence shown here is derived from an EMBL/GenBank/DDBJ whole genome shotgun (WGS) entry which is preliminary data.</text>
</comment>
<protein>
    <submittedName>
        <fullName evidence="2">Uncharacterized protein</fullName>
    </submittedName>
</protein>
<dbReference type="AlphaFoldDB" id="A0A9P8M4X3"/>
<reference evidence="2 3" key="1">
    <citation type="submission" date="2020-07" db="EMBL/GenBank/DDBJ databases">
        <title>Metarhizium humberi genome.</title>
        <authorList>
            <person name="Lysoe E."/>
        </authorList>
    </citation>
    <scope>NUCLEOTIDE SEQUENCE [LARGE SCALE GENOMIC DNA]</scope>
    <source>
        <strain evidence="2 3">ESALQ1638</strain>
    </source>
</reference>
<dbReference type="EMBL" id="JACEFI010000018">
    <property type="protein sequence ID" value="KAH0594013.1"/>
    <property type="molecule type" value="Genomic_DNA"/>
</dbReference>
<gene>
    <name evidence="2" type="ORF">MHUMG1_08336</name>
</gene>
<evidence type="ECO:0000256" key="1">
    <source>
        <dbReference type="SAM" id="MobiDB-lite"/>
    </source>
</evidence>
<keyword evidence="3" id="KW-1185">Reference proteome</keyword>
<evidence type="ECO:0000313" key="2">
    <source>
        <dbReference type="EMBL" id="KAH0594013.1"/>
    </source>
</evidence>
<dbReference type="Proteomes" id="UP000764110">
    <property type="component" value="Unassembled WGS sequence"/>
</dbReference>
<proteinExistence type="predicted"/>
<name>A0A9P8M4X3_9HYPO</name>